<dbReference type="PANTHER" id="PTHR22726">
    <property type="entry name" value="METALLOENDOPEPTIDASE OMA1"/>
    <property type="match status" value="1"/>
</dbReference>
<keyword evidence="1 6" id="KW-0645">Protease</keyword>
<dbReference type="Proteomes" id="UP000510822">
    <property type="component" value="Chromosome"/>
</dbReference>
<evidence type="ECO:0000256" key="2">
    <source>
        <dbReference type="ARBA" id="ARBA00022723"/>
    </source>
</evidence>
<dbReference type="GO" id="GO:0016020">
    <property type="term" value="C:membrane"/>
    <property type="evidence" value="ECO:0007669"/>
    <property type="project" value="TreeGrafter"/>
</dbReference>
<evidence type="ECO:0000256" key="3">
    <source>
        <dbReference type="ARBA" id="ARBA00022801"/>
    </source>
</evidence>
<dbReference type="CDD" id="cd07324">
    <property type="entry name" value="M48C_Oma1-like"/>
    <property type="match status" value="1"/>
</dbReference>
<dbReference type="AlphaFoldDB" id="A0A7D5V987"/>
<dbReference type="KEGG" id="cfon:HZU75_06885"/>
<sequence length="401" mass="44647">MKPQLCLVSTLLAWALSSQAHAYELLTPEMVTKLVPAESNLWFEAERAENVLKEQGRTIENAPLQAYVQQVMDGLYPEWKGILRVQVIDDPVYNAFAMPNGAVYIHSGLLARLENEAQLATVLSHEAGHVIYRHGYRLRNSADGLAVVTGLVTVINPLVGLLGVFTQTAGLYGFSRDNEREADRVAFQRLSQNGYDLREATRTFQMLAEEALAVKDTNPPPYVFATHPKLEEREDSFKALLVAKNAQGGELGKERFEQATRVLRQTQLKNDFQAARYTQLITAMSKVENRSRYGIEADFYLAEAYRLRKQSGDSGLARSSYSEVLKQQPQHIGAMRGLANLSYREGKLDEASSLLESILQTTPLSEADAGFARQLLNKVNTKRNPDAVATVASATPQEEKK</sequence>
<name>A0A7D5V987_9NEIS</name>
<keyword evidence="4 6" id="KW-0862">Zinc</keyword>
<dbReference type="GO" id="GO:0004222">
    <property type="term" value="F:metalloendopeptidase activity"/>
    <property type="evidence" value="ECO:0007669"/>
    <property type="project" value="InterPro"/>
</dbReference>
<proteinExistence type="inferred from homology"/>
<dbReference type="RefSeq" id="WP_180308398.1">
    <property type="nucleotide sequence ID" value="NZ_CP058952.1"/>
</dbReference>
<dbReference type="InterPro" id="IPR001915">
    <property type="entry name" value="Peptidase_M48"/>
</dbReference>
<protein>
    <submittedName>
        <fullName evidence="9">M48 family metalloprotease</fullName>
    </submittedName>
</protein>
<evidence type="ECO:0000256" key="6">
    <source>
        <dbReference type="RuleBase" id="RU003983"/>
    </source>
</evidence>
<feature type="domain" description="Peptidase M48" evidence="8">
    <location>
        <begin position="61"/>
        <end position="233"/>
    </location>
</feature>
<reference evidence="9 10" key="1">
    <citation type="journal article" date="2016" name="Int. J. Syst. Evol. Microbiol.">
        <title>Chitinibacter fontanus sp. nov., isolated from a spring.</title>
        <authorList>
            <person name="Sheu S.Y."/>
            <person name="Li Y.S."/>
            <person name="Young C.C."/>
            <person name="Chen W.M."/>
        </authorList>
    </citation>
    <scope>NUCLEOTIDE SEQUENCE [LARGE SCALE GENOMIC DNA]</scope>
    <source>
        <strain evidence="9 10">STM-7</strain>
    </source>
</reference>
<dbReference type="Pfam" id="PF14559">
    <property type="entry name" value="TPR_19"/>
    <property type="match status" value="1"/>
</dbReference>
<evidence type="ECO:0000256" key="4">
    <source>
        <dbReference type="ARBA" id="ARBA00022833"/>
    </source>
</evidence>
<evidence type="ECO:0000313" key="10">
    <source>
        <dbReference type="Proteomes" id="UP000510822"/>
    </source>
</evidence>
<dbReference type="GO" id="GO:0051603">
    <property type="term" value="P:proteolysis involved in protein catabolic process"/>
    <property type="evidence" value="ECO:0007669"/>
    <property type="project" value="TreeGrafter"/>
</dbReference>
<comment type="similarity">
    <text evidence="6">Belongs to the peptidase M48 family.</text>
</comment>
<evidence type="ECO:0000256" key="7">
    <source>
        <dbReference type="SAM" id="SignalP"/>
    </source>
</evidence>
<keyword evidence="10" id="KW-1185">Reference proteome</keyword>
<dbReference type="GO" id="GO:0046872">
    <property type="term" value="F:metal ion binding"/>
    <property type="evidence" value="ECO:0007669"/>
    <property type="project" value="UniProtKB-KW"/>
</dbReference>
<feature type="signal peptide" evidence="7">
    <location>
        <begin position="1"/>
        <end position="22"/>
    </location>
</feature>
<evidence type="ECO:0000259" key="8">
    <source>
        <dbReference type="Pfam" id="PF01435"/>
    </source>
</evidence>
<organism evidence="9 10">
    <name type="scientific">Chitinibacter fontanus</name>
    <dbReference type="NCBI Taxonomy" id="1737446"/>
    <lineage>
        <taxon>Bacteria</taxon>
        <taxon>Pseudomonadati</taxon>
        <taxon>Pseudomonadota</taxon>
        <taxon>Betaproteobacteria</taxon>
        <taxon>Neisseriales</taxon>
        <taxon>Chitinibacteraceae</taxon>
        <taxon>Chitinibacter</taxon>
    </lineage>
</organism>
<dbReference type="SUPFAM" id="SSF48452">
    <property type="entry name" value="TPR-like"/>
    <property type="match status" value="1"/>
</dbReference>
<dbReference type="Gene3D" id="3.30.2010.10">
    <property type="entry name" value="Metalloproteases ('zincins'), catalytic domain"/>
    <property type="match status" value="1"/>
</dbReference>
<dbReference type="EMBL" id="CP058952">
    <property type="protein sequence ID" value="QLI81271.1"/>
    <property type="molecule type" value="Genomic_DNA"/>
</dbReference>
<dbReference type="Pfam" id="PF01435">
    <property type="entry name" value="Peptidase_M48"/>
    <property type="match status" value="1"/>
</dbReference>
<dbReference type="InterPro" id="IPR051156">
    <property type="entry name" value="Mito/Outer_Membr_Metalloprot"/>
</dbReference>
<keyword evidence="3 6" id="KW-0378">Hydrolase</keyword>
<dbReference type="Gene3D" id="1.25.40.10">
    <property type="entry name" value="Tetratricopeptide repeat domain"/>
    <property type="match status" value="1"/>
</dbReference>
<keyword evidence="7" id="KW-0732">Signal</keyword>
<accession>A0A7D5V987</accession>
<gene>
    <name evidence="9" type="ORF">HZU75_06885</name>
</gene>
<keyword evidence="2" id="KW-0479">Metal-binding</keyword>
<comment type="cofactor">
    <cofactor evidence="6">
        <name>Zn(2+)</name>
        <dbReference type="ChEBI" id="CHEBI:29105"/>
    </cofactor>
    <text evidence="6">Binds 1 zinc ion per subunit.</text>
</comment>
<dbReference type="PANTHER" id="PTHR22726:SF24">
    <property type="entry name" value="M48 FAMILY METALLOPEPTIDASE"/>
    <property type="match status" value="1"/>
</dbReference>
<evidence type="ECO:0000313" key="9">
    <source>
        <dbReference type="EMBL" id="QLI81271.1"/>
    </source>
</evidence>
<evidence type="ECO:0000256" key="5">
    <source>
        <dbReference type="ARBA" id="ARBA00023049"/>
    </source>
</evidence>
<feature type="chain" id="PRO_5028982054" evidence="7">
    <location>
        <begin position="23"/>
        <end position="401"/>
    </location>
</feature>
<evidence type="ECO:0000256" key="1">
    <source>
        <dbReference type="ARBA" id="ARBA00022670"/>
    </source>
</evidence>
<dbReference type="InterPro" id="IPR011990">
    <property type="entry name" value="TPR-like_helical_dom_sf"/>
</dbReference>
<keyword evidence="5 6" id="KW-0482">Metalloprotease</keyword>